<name>B4IS76_DROPE</name>
<dbReference type="eggNOG" id="KOG0054">
    <property type="taxonomic scope" value="Eukaryota"/>
</dbReference>
<keyword evidence="1" id="KW-1133">Transmembrane helix</keyword>
<protein>
    <submittedName>
        <fullName evidence="2">GL20139</fullName>
    </submittedName>
</protein>
<dbReference type="AlphaFoldDB" id="B4IS76"/>
<sequence length="128" mass="14577">MDLMPANDILPLNTTDSATSTFNGSIESGIRQELVLFYALILGATLIVYLILTFGFFKKRLPISLHLHDRAVPRHHPCLDVLLHHKFFQPSIEFYSLMLFPLWIRTCLTTYDGLFVFLSLMVSGGVVY</sequence>
<keyword evidence="1" id="KW-0812">Transmembrane</keyword>
<reference evidence="2 3" key="1">
    <citation type="journal article" date="2007" name="Nature">
        <title>Evolution of genes and genomes on the Drosophila phylogeny.</title>
        <authorList>
            <consortium name="Drosophila 12 Genomes Consortium"/>
            <person name="Clark A.G."/>
            <person name="Eisen M.B."/>
            <person name="Smith D.R."/>
            <person name="Bergman C.M."/>
            <person name="Oliver B."/>
            <person name="Markow T.A."/>
            <person name="Kaufman T.C."/>
            <person name="Kellis M."/>
            <person name="Gelbart W."/>
            <person name="Iyer V.N."/>
            <person name="Pollard D.A."/>
            <person name="Sackton T.B."/>
            <person name="Larracuente A.M."/>
            <person name="Singh N.D."/>
            <person name="Abad J.P."/>
            <person name="Abt D.N."/>
            <person name="Adryan B."/>
            <person name="Aguade M."/>
            <person name="Akashi H."/>
            <person name="Anderson W.W."/>
            <person name="Aquadro C.F."/>
            <person name="Ardell D.H."/>
            <person name="Arguello R."/>
            <person name="Artieri C.G."/>
            <person name="Barbash D.A."/>
            <person name="Barker D."/>
            <person name="Barsanti P."/>
            <person name="Batterham P."/>
            <person name="Batzoglou S."/>
            <person name="Begun D."/>
            <person name="Bhutkar A."/>
            <person name="Blanco E."/>
            <person name="Bosak S.A."/>
            <person name="Bradley R.K."/>
            <person name="Brand A.D."/>
            <person name="Brent M.R."/>
            <person name="Brooks A.N."/>
            <person name="Brown R.H."/>
            <person name="Butlin R.K."/>
            <person name="Caggese C."/>
            <person name="Calvi B.R."/>
            <person name="Bernardo de Carvalho A."/>
            <person name="Caspi A."/>
            <person name="Castrezana S."/>
            <person name="Celniker S.E."/>
            <person name="Chang J.L."/>
            <person name="Chapple C."/>
            <person name="Chatterji S."/>
            <person name="Chinwalla A."/>
            <person name="Civetta A."/>
            <person name="Clifton S.W."/>
            <person name="Comeron J.M."/>
            <person name="Costello J.C."/>
            <person name="Coyne J.A."/>
            <person name="Daub J."/>
            <person name="David R.G."/>
            <person name="Delcher A.L."/>
            <person name="Delehaunty K."/>
            <person name="Do C.B."/>
            <person name="Ebling H."/>
            <person name="Edwards K."/>
            <person name="Eickbush T."/>
            <person name="Evans J.D."/>
            <person name="Filipski A."/>
            <person name="Findeiss S."/>
            <person name="Freyhult E."/>
            <person name="Fulton L."/>
            <person name="Fulton R."/>
            <person name="Garcia A.C."/>
            <person name="Gardiner A."/>
            <person name="Garfield D.A."/>
            <person name="Garvin B.E."/>
            <person name="Gibson G."/>
            <person name="Gilbert D."/>
            <person name="Gnerre S."/>
            <person name="Godfrey J."/>
            <person name="Good R."/>
            <person name="Gotea V."/>
            <person name="Gravely B."/>
            <person name="Greenberg A.J."/>
            <person name="Griffiths-Jones S."/>
            <person name="Gross S."/>
            <person name="Guigo R."/>
            <person name="Gustafson E.A."/>
            <person name="Haerty W."/>
            <person name="Hahn M.W."/>
            <person name="Halligan D.L."/>
            <person name="Halpern A.L."/>
            <person name="Halter G.M."/>
            <person name="Han M.V."/>
            <person name="Heger A."/>
            <person name="Hillier L."/>
            <person name="Hinrichs A.S."/>
            <person name="Holmes I."/>
            <person name="Hoskins R.A."/>
            <person name="Hubisz M.J."/>
            <person name="Hultmark D."/>
            <person name="Huntley M.A."/>
            <person name="Jaffe D.B."/>
            <person name="Jagadeeshan S."/>
            <person name="Jeck W.R."/>
            <person name="Johnson J."/>
            <person name="Jones C.D."/>
            <person name="Jordan W.C."/>
            <person name="Karpen G.H."/>
            <person name="Kataoka E."/>
            <person name="Keightley P.D."/>
            <person name="Kheradpour P."/>
            <person name="Kirkness E.F."/>
            <person name="Koerich L.B."/>
            <person name="Kristiansen K."/>
            <person name="Kudrna D."/>
            <person name="Kulathinal R.J."/>
            <person name="Kumar S."/>
            <person name="Kwok R."/>
            <person name="Lander E."/>
            <person name="Langley C.H."/>
            <person name="Lapoint R."/>
            <person name="Lazzaro B.P."/>
            <person name="Lee S.J."/>
            <person name="Levesque L."/>
            <person name="Li R."/>
            <person name="Lin C.F."/>
            <person name="Lin M.F."/>
            <person name="Lindblad-Toh K."/>
            <person name="Llopart A."/>
            <person name="Long M."/>
            <person name="Low L."/>
            <person name="Lozovsky E."/>
            <person name="Lu J."/>
            <person name="Luo M."/>
            <person name="Machado C.A."/>
            <person name="Makalowski W."/>
            <person name="Marzo M."/>
            <person name="Matsuda M."/>
            <person name="Matzkin L."/>
            <person name="McAllister B."/>
            <person name="McBride C.S."/>
            <person name="McKernan B."/>
            <person name="McKernan K."/>
            <person name="Mendez-Lago M."/>
            <person name="Minx P."/>
            <person name="Mollenhauer M.U."/>
            <person name="Montooth K."/>
            <person name="Mount S.M."/>
            <person name="Mu X."/>
            <person name="Myers E."/>
            <person name="Negre B."/>
            <person name="Newfeld S."/>
            <person name="Nielsen R."/>
            <person name="Noor M.A."/>
            <person name="O'Grady P."/>
            <person name="Pachter L."/>
            <person name="Papaceit M."/>
            <person name="Parisi M.J."/>
            <person name="Parisi M."/>
            <person name="Parts L."/>
            <person name="Pedersen J.S."/>
            <person name="Pesole G."/>
            <person name="Phillippy A.M."/>
            <person name="Ponting C.P."/>
            <person name="Pop M."/>
            <person name="Porcelli D."/>
            <person name="Powell J.R."/>
            <person name="Prohaska S."/>
            <person name="Pruitt K."/>
            <person name="Puig M."/>
            <person name="Quesneville H."/>
            <person name="Ram K.R."/>
            <person name="Rand D."/>
            <person name="Rasmussen M.D."/>
            <person name="Reed L.K."/>
            <person name="Reenan R."/>
            <person name="Reily A."/>
            <person name="Remington K.A."/>
            <person name="Rieger T.T."/>
            <person name="Ritchie M.G."/>
            <person name="Robin C."/>
            <person name="Rogers Y.H."/>
            <person name="Rohde C."/>
            <person name="Rozas J."/>
            <person name="Rubenfield M.J."/>
            <person name="Ruiz A."/>
            <person name="Russo S."/>
            <person name="Salzberg S.L."/>
            <person name="Sanchez-Gracia A."/>
            <person name="Saranga D.J."/>
            <person name="Sato H."/>
            <person name="Schaeffer S.W."/>
            <person name="Schatz M.C."/>
            <person name="Schlenke T."/>
            <person name="Schwartz R."/>
            <person name="Segarra C."/>
            <person name="Singh R.S."/>
            <person name="Sirot L."/>
            <person name="Sirota M."/>
            <person name="Sisneros N.B."/>
            <person name="Smith C.D."/>
            <person name="Smith T.F."/>
            <person name="Spieth J."/>
            <person name="Stage D.E."/>
            <person name="Stark A."/>
            <person name="Stephan W."/>
            <person name="Strausberg R.L."/>
            <person name="Strempel S."/>
            <person name="Sturgill D."/>
            <person name="Sutton G."/>
            <person name="Sutton G.G."/>
            <person name="Tao W."/>
            <person name="Teichmann S."/>
            <person name="Tobari Y.N."/>
            <person name="Tomimura Y."/>
            <person name="Tsolas J.M."/>
            <person name="Valente V.L."/>
            <person name="Venter E."/>
            <person name="Venter J.C."/>
            <person name="Vicario S."/>
            <person name="Vieira F.G."/>
            <person name="Vilella A.J."/>
            <person name="Villasante A."/>
            <person name="Walenz B."/>
            <person name="Wang J."/>
            <person name="Wasserman M."/>
            <person name="Watts T."/>
            <person name="Wilson D."/>
            <person name="Wilson R.K."/>
            <person name="Wing R.A."/>
            <person name="Wolfner M.F."/>
            <person name="Wong A."/>
            <person name="Wong G.K."/>
            <person name="Wu C.I."/>
            <person name="Wu G."/>
            <person name="Yamamoto D."/>
            <person name="Yang H.P."/>
            <person name="Yang S.P."/>
            <person name="Yorke J.A."/>
            <person name="Yoshida K."/>
            <person name="Zdobnov E."/>
            <person name="Zhang P."/>
            <person name="Zhang Y."/>
            <person name="Zimin A.V."/>
            <person name="Baldwin J."/>
            <person name="Abdouelleil A."/>
            <person name="Abdulkadir J."/>
            <person name="Abebe A."/>
            <person name="Abera B."/>
            <person name="Abreu J."/>
            <person name="Acer S.C."/>
            <person name="Aftuck L."/>
            <person name="Alexander A."/>
            <person name="An P."/>
            <person name="Anderson E."/>
            <person name="Anderson S."/>
            <person name="Arachi H."/>
            <person name="Azer M."/>
            <person name="Bachantsang P."/>
            <person name="Barry A."/>
            <person name="Bayul T."/>
            <person name="Berlin A."/>
            <person name="Bessette D."/>
            <person name="Bloom T."/>
            <person name="Blye J."/>
            <person name="Boguslavskiy L."/>
            <person name="Bonnet C."/>
            <person name="Boukhgalter B."/>
            <person name="Bourzgui I."/>
            <person name="Brown A."/>
            <person name="Cahill P."/>
            <person name="Channer S."/>
            <person name="Cheshatsang Y."/>
            <person name="Chuda L."/>
            <person name="Citroen M."/>
            <person name="Collymore A."/>
            <person name="Cooke P."/>
            <person name="Costello M."/>
            <person name="D'Aco K."/>
            <person name="Daza R."/>
            <person name="De Haan G."/>
            <person name="DeGray S."/>
            <person name="DeMaso C."/>
            <person name="Dhargay N."/>
            <person name="Dooley K."/>
            <person name="Dooley E."/>
            <person name="Doricent M."/>
            <person name="Dorje P."/>
            <person name="Dorjee K."/>
            <person name="Dupes A."/>
            <person name="Elong R."/>
            <person name="Falk J."/>
            <person name="Farina A."/>
            <person name="Faro S."/>
            <person name="Ferguson D."/>
            <person name="Fisher S."/>
            <person name="Foley C.D."/>
            <person name="Franke A."/>
            <person name="Friedrich D."/>
            <person name="Gadbois L."/>
            <person name="Gearin G."/>
            <person name="Gearin C.R."/>
            <person name="Giannoukos G."/>
            <person name="Goode T."/>
            <person name="Graham J."/>
            <person name="Grandbois E."/>
            <person name="Grewal S."/>
            <person name="Gyaltsen K."/>
            <person name="Hafez N."/>
            <person name="Hagos B."/>
            <person name="Hall J."/>
            <person name="Henson C."/>
            <person name="Hollinger A."/>
            <person name="Honan T."/>
            <person name="Huard M.D."/>
            <person name="Hughes L."/>
            <person name="Hurhula B."/>
            <person name="Husby M.E."/>
            <person name="Kamat A."/>
            <person name="Kanga B."/>
            <person name="Kashin S."/>
            <person name="Khazanovich D."/>
            <person name="Kisner P."/>
            <person name="Lance K."/>
            <person name="Lara M."/>
            <person name="Lee W."/>
            <person name="Lennon N."/>
            <person name="Letendre F."/>
            <person name="LeVine R."/>
            <person name="Lipovsky A."/>
            <person name="Liu X."/>
            <person name="Liu J."/>
            <person name="Liu S."/>
            <person name="Lokyitsang T."/>
            <person name="Lokyitsang Y."/>
            <person name="Lubonja R."/>
            <person name="Lui A."/>
            <person name="MacDonald P."/>
            <person name="Magnisalis V."/>
            <person name="Maru K."/>
            <person name="Matthews C."/>
            <person name="McCusker W."/>
            <person name="McDonough S."/>
            <person name="Mehta T."/>
            <person name="Meldrim J."/>
            <person name="Meneus L."/>
            <person name="Mihai O."/>
            <person name="Mihalev A."/>
            <person name="Mihova T."/>
            <person name="Mittelman R."/>
            <person name="Mlenga V."/>
            <person name="Montmayeur A."/>
            <person name="Mulrain L."/>
            <person name="Navidi A."/>
            <person name="Naylor J."/>
            <person name="Negash T."/>
            <person name="Nguyen T."/>
            <person name="Nguyen N."/>
            <person name="Nicol R."/>
            <person name="Norbu C."/>
            <person name="Norbu N."/>
            <person name="Novod N."/>
            <person name="O'Neill B."/>
            <person name="Osman S."/>
            <person name="Markiewicz E."/>
            <person name="Oyono O.L."/>
            <person name="Patti C."/>
            <person name="Phunkhang P."/>
            <person name="Pierre F."/>
            <person name="Priest M."/>
            <person name="Raghuraman S."/>
            <person name="Rege F."/>
            <person name="Reyes R."/>
            <person name="Rise C."/>
            <person name="Rogov P."/>
            <person name="Ross K."/>
            <person name="Ryan E."/>
            <person name="Settipalli S."/>
            <person name="Shea T."/>
            <person name="Sherpa N."/>
            <person name="Shi L."/>
            <person name="Shih D."/>
            <person name="Sparrow T."/>
            <person name="Spaulding J."/>
            <person name="Stalker J."/>
            <person name="Stange-Thomann N."/>
            <person name="Stavropoulos S."/>
            <person name="Stone C."/>
            <person name="Strader C."/>
            <person name="Tesfaye S."/>
            <person name="Thomson T."/>
            <person name="Thoulutsang Y."/>
            <person name="Thoulutsang D."/>
            <person name="Topham K."/>
            <person name="Topping I."/>
            <person name="Tsamla T."/>
            <person name="Vassiliev H."/>
            <person name="Vo A."/>
            <person name="Wangchuk T."/>
            <person name="Wangdi T."/>
            <person name="Weiand M."/>
            <person name="Wilkinson J."/>
            <person name="Wilson A."/>
            <person name="Yadav S."/>
            <person name="Young G."/>
            <person name="Yu Q."/>
            <person name="Zembek L."/>
            <person name="Zhong D."/>
            <person name="Zimmer A."/>
            <person name="Zwirko Z."/>
            <person name="Jaffe D.B."/>
            <person name="Alvarez P."/>
            <person name="Brockman W."/>
            <person name="Butler J."/>
            <person name="Chin C."/>
            <person name="Gnerre S."/>
            <person name="Grabherr M."/>
            <person name="Kleber M."/>
            <person name="Mauceli E."/>
            <person name="MacCallum I."/>
        </authorList>
    </citation>
    <scope>NUCLEOTIDE SEQUENCE [LARGE SCALE GENOMIC DNA]</scope>
    <source>
        <strain evidence="3">MSH-3 / Tucson 14011-0111.49</strain>
    </source>
</reference>
<evidence type="ECO:0000256" key="1">
    <source>
        <dbReference type="SAM" id="Phobius"/>
    </source>
</evidence>
<organism evidence="3">
    <name type="scientific">Drosophila persimilis</name>
    <name type="common">Fruit fly</name>
    <dbReference type="NCBI Taxonomy" id="7234"/>
    <lineage>
        <taxon>Eukaryota</taxon>
        <taxon>Metazoa</taxon>
        <taxon>Ecdysozoa</taxon>
        <taxon>Arthropoda</taxon>
        <taxon>Hexapoda</taxon>
        <taxon>Insecta</taxon>
        <taxon>Pterygota</taxon>
        <taxon>Neoptera</taxon>
        <taxon>Endopterygota</taxon>
        <taxon>Diptera</taxon>
        <taxon>Brachycera</taxon>
        <taxon>Muscomorpha</taxon>
        <taxon>Ephydroidea</taxon>
        <taxon>Drosophilidae</taxon>
        <taxon>Drosophila</taxon>
        <taxon>Sophophora</taxon>
    </lineage>
</organism>
<feature type="transmembrane region" description="Helical" evidence="1">
    <location>
        <begin position="35"/>
        <end position="57"/>
    </location>
</feature>
<evidence type="ECO:0000313" key="2">
    <source>
        <dbReference type="EMBL" id="EDW25242.1"/>
    </source>
</evidence>
<accession>B4IS76</accession>
<proteinExistence type="predicted"/>
<feature type="transmembrane region" description="Helical" evidence="1">
    <location>
        <begin position="102"/>
        <end position="122"/>
    </location>
</feature>
<dbReference type="OrthoDB" id="6500128at2759"/>
<dbReference type="STRING" id="7234.B4IS76"/>
<dbReference type="Proteomes" id="UP000008744">
    <property type="component" value="Unassembled WGS sequence"/>
</dbReference>
<keyword evidence="1" id="KW-0472">Membrane</keyword>
<dbReference type="HOGENOM" id="CLU_1961884_0_0_1"/>
<gene>
    <name evidence="2" type="primary">Dper\GL20139</name>
    <name evidence="2" type="ORF">Dper_GL20139</name>
</gene>
<evidence type="ECO:0000313" key="3">
    <source>
        <dbReference type="Proteomes" id="UP000008744"/>
    </source>
</evidence>
<dbReference type="EMBL" id="CH698430">
    <property type="protein sequence ID" value="EDW25242.1"/>
    <property type="molecule type" value="Genomic_DNA"/>
</dbReference>
<keyword evidence="3" id="KW-1185">Reference proteome</keyword>